<dbReference type="AlphaFoldDB" id="A0A484L217"/>
<feature type="compositionally biased region" description="Polar residues" evidence="1">
    <location>
        <begin position="58"/>
        <end position="75"/>
    </location>
</feature>
<feature type="compositionally biased region" description="Low complexity" evidence="1">
    <location>
        <begin position="46"/>
        <end position="57"/>
    </location>
</feature>
<dbReference type="Proteomes" id="UP000595140">
    <property type="component" value="Unassembled WGS sequence"/>
</dbReference>
<proteinExistence type="predicted"/>
<reference evidence="2 3" key="1">
    <citation type="submission" date="2018-04" db="EMBL/GenBank/DDBJ databases">
        <authorList>
            <person name="Vogel A."/>
        </authorList>
    </citation>
    <scope>NUCLEOTIDE SEQUENCE [LARGE SCALE GENOMIC DNA]</scope>
</reference>
<gene>
    <name evidence="2" type="ORF">CCAM_LOCUS12126</name>
</gene>
<evidence type="ECO:0000313" key="3">
    <source>
        <dbReference type="Proteomes" id="UP000595140"/>
    </source>
</evidence>
<evidence type="ECO:0000313" key="2">
    <source>
        <dbReference type="EMBL" id="VFQ70350.1"/>
    </source>
</evidence>
<accession>A0A484L217</accession>
<feature type="region of interest" description="Disordered" evidence="1">
    <location>
        <begin position="46"/>
        <end position="75"/>
    </location>
</feature>
<name>A0A484L217_9ASTE</name>
<organism evidence="2 3">
    <name type="scientific">Cuscuta campestris</name>
    <dbReference type="NCBI Taxonomy" id="132261"/>
    <lineage>
        <taxon>Eukaryota</taxon>
        <taxon>Viridiplantae</taxon>
        <taxon>Streptophyta</taxon>
        <taxon>Embryophyta</taxon>
        <taxon>Tracheophyta</taxon>
        <taxon>Spermatophyta</taxon>
        <taxon>Magnoliopsida</taxon>
        <taxon>eudicotyledons</taxon>
        <taxon>Gunneridae</taxon>
        <taxon>Pentapetalae</taxon>
        <taxon>asterids</taxon>
        <taxon>lamiids</taxon>
        <taxon>Solanales</taxon>
        <taxon>Convolvulaceae</taxon>
        <taxon>Cuscuteae</taxon>
        <taxon>Cuscuta</taxon>
        <taxon>Cuscuta subgen. Grammica</taxon>
        <taxon>Cuscuta sect. Cleistogrammica</taxon>
    </lineage>
</organism>
<evidence type="ECO:0000256" key="1">
    <source>
        <dbReference type="SAM" id="MobiDB-lite"/>
    </source>
</evidence>
<protein>
    <submittedName>
        <fullName evidence="2">Uncharacterized protein</fullName>
    </submittedName>
</protein>
<keyword evidence="3" id="KW-1185">Reference proteome</keyword>
<dbReference type="EMBL" id="OOIL02000889">
    <property type="protein sequence ID" value="VFQ70350.1"/>
    <property type="molecule type" value="Genomic_DNA"/>
</dbReference>
<sequence>MIQEKTPLLFHCRLYSDLSDDFLNRLNEINWHSQPHTAFTAFTGSSNSLRRSCSTSTPKNATLSRSASSESHHLNLNINDNEREAESSLGSFSGYDATGVEVNFFGKHFLREGTPKAGTTLPIDSLLAKFEELLHDESDLQQHQLFGQKTLLIWKEMLIADFNSSLLEHYHMCLTKVDDVGVLKLKSFKE</sequence>